<keyword evidence="2" id="KW-1133">Transmembrane helix</keyword>
<evidence type="ECO:0000313" key="4">
    <source>
        <dbReference type="Proteomes" id="UP000076154"/>
    </source>
</evidence>
<feature type="transmembrane region" description="Helical" evidence="2">
    <location>
        <begin position="185"/>
        <end position="209"/>
    </location>
</feature>
<evidence type="ECO:0000256" key="1">
    <source>
        <dbReference type="SAM" id="MobiDB-lite"/>
    </source>
</evidence>
<dbReference type="PANTHER" id="PTHR37402:SF1">
    <property type="entry name" value="GRAM DOMAIN-CONTAINING PROTEIN 4"/>
    <property type="match status" value="1"/>
</dbReference>
<dbReference type="OrthoDB" id="1708389at2759"/>
<keyword evidence="2" id="KW-0472">Membrane</keyword>
<organism evidence="3 4">
    <name type="scientific">Hypsizygus marmoreus</name>
    <name type="common">White beech mushroom</name>
    <name type="synonym">Agaricus marmoreus</name>
    <dbReference type="NCBI Taxonomy" id="39966"/>
    <lineage>
        <taxon>Eukaryota</taxon>
        <taxon>Fungi</taxon>
        <taxon>Dikarya</taxon>
        <taxon>Basidiomycota</taxon>
        <taxon>Agaricomycotina</taxon>
        <taxon>Agaricomycetes</taxon>
        <taxon>Agaricomycetidae</taxon>
        <taxon>Agaricales</taxon>
        <taxon>Tricholomatineae</taxon>
        <taxon>Lyophyllaceae</taxon>
        <taxon>Hypsizygus</taxon>
    </lineage>
</organism>
<dbReference type="PANTHER" id="PTHR37402">
    <property type="entry name" value="GRAM DOMAIN-CONTAINING PROTEIN 4"/>
    <property type="match status" value="1"/>
</dbReference>
<evidence type="ECO:0000256" key="2">
    <source>
        <dbReference type="SAM" id="Phobius"/>
    </source>
</evidence>
<dbReference type="EMBL" id="LUEZ02000010">
    <property type="protein sequence ID" value="RDB28719.1"/>
    <property type="molecule type" value="Genomic_DNA"/>
</dbReference>
<dbReference type="Proteomes" id="UP000076154">
    <property type="component" value="Unassembled WGS sequence"/>
</dbReference>
<protein>
    <submittedName>
        <fullName evidence="3">Uncharacterized protein</fullName>
    </submittedName>
</protein>
<name>A0A369K262_HYPMA</name>
<feature type="region of interest" description="Disordered" evidence="1">
    <location>
        <begin position="421"/>
        <end position="452"/>
    </location>
</feature>
<feature type="region of interest" description="Disordered" evidence="1">
    <location>
        <begin position="1"/>
        <end position="20"/>
    </location>
</feature>
<feature type="region of interest" description="Disordered" evidence="1">
    <location>
        <begin position="265"/>
        <end position="290"/>
    </location>
</feature>
<keyword evidence="2" id="KW-0812">Transmembrane</keyword>
<evidence type="ECO:0000313" key="3">
    <source>
        <dbReference type="EMBL" id="RDB28719.1"/>
    </source>
</evidence>
<feature type="transmembrane region" description="Helical" evidence="2">
    <location>
        <begin position="340"/>
        <end position="358"/>
    </location>
</feature>
<keyword evidence="4" id="KW-1185">Reference proteome</keyword>
<dbReference type="AlphaFoldDB" id="A0A369K262"/>
<feature type="compositionally biased region" description="Low complexity" evidence="1">
    <location>
        <begin position="92"/>
        <end position="107"/>
    </location>
</feature>
<reference evidence="3" key="1">
    <citation type="submission" date="2018-04" db="EMBL/GenBank/DDBJ databases">
        <title>Whole genome sequencing of Hypsizygus marmoreus.</title>
        <authorList>
            <person name="Choi I.-G."/>
            <person name="Min B."/>
            <person name="Kim J.-G."/>
            <person name="Kim S."/>
            <person name="Oh Y.-L."/>
            <person name="Kong W.-S."/>
            <person name="Park H."/>
            <person name="Jeong J."/>
            <person name="Song E.-S."/>
        </authorList>
    </citation>
    <scope>NUCLEOTIDE SEQUENCE [LARGE SCALE GENOMIC DNA]</scope>
    <source>
        <strain evidence="3">51987-8</strain>
    </source>
</reference>
<dbReference type="GO" id="GO:0006915">
    <property type="term" value="P:apoptotic process"/>
    <property type="evidence" value="ECO:0007669"/>
    <property type="project" value="InterPro"/>
</dbReference>
<sequence length="599" mass="66758">MALNVPTRSDDPHDPNHATSSFISLPAAVEDDMSEQQLRELYEDEEIERFLSLFSVHVKEVRMPEMPSTGQDSQSTLSFDVIHPNDVGSEGPSTLSSPDTSSSVSVTSIPSRFSDRSLSEEIAIQLLMPILPPARPPPPAFTLNRLRLTAQRLYLAVQPLYIPFLCRMADLATWKDMKISSIYCVIYWITWYHNLLLPCLLLCILYSLLRRRIFPYPSLSELRELRYQISRANEFGDQISARLGGSALGVKDMWRILKVLSKTPKNKGRSSAKENGISDSSEDSKDTLPASEDATVLDDSQDAQDVQDLKRLGLHLLSELADFHERIINIFIWRSPPSSCVYGVAVFLLFFVTLCLPAKYLAKLAYFIGGVLFWHITPVIAALPPAEYSRLPPPFHDVPTNAEYAMQLISQRMAAGLAIKPKNKKNGKGHGRTPSVQNSDATPTKSPSVDWKKWGERAAMGKTWASGGERLMSRQQDITEWPPSSSLVSQPAAAIARPGKPAENHTFPAQHTSSPGLITVTDTALFFTPLMSLEPKFVLPLSDIRGVKKVGLLKGLQICIVQTVEGVKQEKEEKFLWVGGRDELFARLMGADGRRWMKV</sequence>
<gene>
    <name evidence="3" type="ORF">Hypma_015536</name>
</gene>
<feature type="compositionally biased region" description="Polar residues" evidence="1">
    <location>
        <begin position="434"/>
        <end position="447"/>
    </location>
</feature>
<dbReference type="InParanoid" id="A0A369K262"/>
<dbReference type="STRING" id="39966.A0A369K262"/>
<comment type="caution">
    <text evidence="3">The sequence shown here is derived from an EMBL/GenBank/DDBJ whole genome shotgun (WGS) entry which is preliminary data.</text>
</comment>
<feature type="compositionally biased region" description="Basic residues" evidence="1">
    <location>
        <begin position="421"/>
        <end position="431"/>
    </location>
</feature>
<dbReference type="InterPro" id="IPR021709">
    <property type="entry name" value="DUF3292"/>
</dbReference>
<proteinExistence type="predicted"/>
<feature type="region of interest" description="Disordered" evidence="1">
    <location>
        <begin position="88"/>
        <end position="107"/>
    </location>
</feature>
<feature type="transmembrane region" description="Helical" evidence="2">
    <location>
        <begin position="364"/>
        <end position="383"/>
    </location>
</feature>
<dbReference type="InterPro" id="IPR037847">
    <property type="entry name" value="GRAMDC4"/>
</dbReference>
<dbReference type="Pfam" id="PF11696">
    <property type="entry name" value="DUF3292"/>
    <property type="match status" value="1"/>
</dbReference>
<accession>A0A369K262</accession>